<keyword evidence="7" id="KW-0408">Iron</keyword>
<feature type="transmembrane region" description="Helical" evidence="8">
    <location>
        <begin position="657"/>
        <end position="677"/>
    </location>
</feature>
<dbReference type="PANTHER" id="PTHR46696">
    <property type="entry name" value="P450, PUTATIVE (EUROFUNG)-RELATED"/>
    <property type="match status" value="1"/>
</dbReference>
<keyword evidence="6" id="KW-0560">Oxidoreductase</keyword>
<dbReference type="PANTHER" id="PTHR46696:SF1">
    <property type="entry name" value="CYTOCHROME P450 YJIB-RELATED"/>
    <property type="match status" value="1"/>
</dbReference>
<evidence type="ECO:0000256" key="5">
    <source>
        <dbReference type="ARBA" id="ARBA00022723"/>
    </source>
</evidence>
<feature type="transmembrane region" description="Helical" evidence="8">
    <location>
        <begin position="689"/>
        <end position="714"/>
    </location>
</feature>
<dbReference type="PRINTS" id="PR00359">
    <property type="entry name" value="BP450"/>
</dbReference>
<name>A0A5B8KTV1_9HYPH</name>
<dbReference type="KEGG" id="niy:FQ775_00635"/>
<protein>
    <submittedName>
        <fullName evidence="9">Cytochrome P450</fullName>
    </submittedName>
</protein>
<keyword evidence="10" id="KW-1185">Reference proteome</keyword>
<evidence type="ECO:0000256" key="2">
    <source>
        <dbReference type="ARBA" id="ARBA00001971"/>
    </source>
</evidence>
<dbReference type="GO" id="GO:0020037">
    <property type="term" value="F:heme binding"/>
    <property type="evidence" value="ECO:0007669"/>
    <property type="project" value="InterPro"/>
</dbReference>
<dbReference type="InterPro" id="IPR011008">
    <property type="entry name" value="Dimeric_a/b-barrel"/>
</dbReference>
<evidence type="ECO:0000256" key="8">
    <source>
        <dbReference type="SAM" id="Phobius"/>
    </source>
</evidence>
<reference evidence="9" key="1">
    <citation type="submission" date="2020-04" db="EMBL/GenBank/DDBJ databases">
        <title>Nitratireductor sp. nov. isolated from mangrove soil.</title>
        <authorList>
            <person name="Ye Y."/>
        </authorList>
    </citation>
    <scope>NUCLEOTIDE SEQUENCE</scope>
    <source>
        <strain evidence="9">SY7</strain>
    </source>
</reference>
<keyword evidence="8" id="KW-1133">Transmembrane helix</keyword>
<keyword evidence="5" id="KW-0479">Metal-binding</keyword>
<dbReference type="GO" id="GO:0004601">
    <property type="term" value="F:peroxidase activity"/>
    <property type="evidence" value="ECO:0007669"/>
    <property type="project" value="UniProtKB-KW"/>
</dbReference>
<dbReference type="InterPro" id="IPR006314">
    <property type="entry name" value="Dyp_peroxidase"/>
</dbReference>
<keyword evidence="8" id="KW-0812">Transmembrane</keyword>
<dbReference type="GO" id="GO:0004497">
    <property type="term" value="F:monooxygenase activity"/>
    <property type="evidence" value="ECO:0007669"/>
    <property type="project" value="InterPro"/>
</dbReference>
<evidence type="ECO:0000313" key="10">
    <source>
        <dbReference type="Proteomes" id="UP000321389"/>
    </source>
</evidence>
<evidence type="ECO:0000256" key="1">
    <source>
        <dbReference type="ARBA" id="ARBA00001970"/>
    </source>
</evidence>
<dbReference type="GO" id="GO:0005506">
    <property type="term" value="F:iron ion binding"/>
    <property type="evidence" value="ECO:0007669"/>
    <property type="project" value="InterPro"/>
</dbReference>
<dbReference type="Proteomes" id="UP000321389">
    <property type="component" value="Chromosome"/>
</dbReference>
<dbReference type="SUPFAM" id="SSF54909">
    <property type="entry name" value="Dimeric alpha+beta barrel"/>
    <property type="match status" value="1"/>
</dbReference>
<gene>
    <name evidence="9" type="ORF">FQ775_00635</name>
</gene>
<dbReference type="InterPro" id="IPR002397">
    <property type="entry name" value="Cyt_P450_B"/>
</dbReference>
<dbReference type="Gene3D" id="1.10.630.10">
    <property type="entry name" value="Cytochrome P450"/>
    <property type="match status" value="1"/>
</dbReference>
<organism evidence="9 10">
    <name type="scientific">Nitratireductor mangrovi</name>
    <dbReference type="NCBI Taxonomy" id="2599600"/>
    <lineage>
        <taxon>Bacteria</taxon>
        <taxon>Pseudomonadati</taxon>
        <taxon>Pseudomonadota</taxon>
        <taxon>Alphaproteobacteria</taxon>
        <taxon>Hyphomicrobiales</taxon>
        <taxon>Phyllobacteriaceae</taxon>
        <taxon>Nitratireductor</taxon>
    </lineage>
</organism>
<dbReference type="PROSITE" id="PS51404">
    <property type="entry name" value="DYP_PEROXIDASE"/>
    <property type="match status" value="1"/>
</dbReference>
<evidence type="ECO:0000313" key="9">
    <source>
        <dbReference type="EMBL" id="QDY98993.1"/>
    </source>
</evidence>
<dbReference type="GO" id="GO:0016705">
    <property type="term" value="F:oxidoreductase activity, acting on paired donors, with incorporation or reduction of molecular oxygen"/>
    <property type="evidence" value="ECO:0007669"/>
    <property type="project" value="InterPro"/>
</dbReference>
<dbReference type="EMBL" id="CP042301">
    <property type="protein sequence ID" value="QDY98993.1"/>
    <property type="molecule type" value="Genomic_DNA"/>
</dbReference>
<dbReference type="Pfam" id="PF00067">
    <property type="entry name" value="p450"/>
    <property type="match status" value="1"/>
</dbReference>
<dbReference type="InterPro" id="IPR001128">
    <property type="entry name" value="Cyt_P450"/>
</dbReference>
<evidence type="ECO:0000256" key="4">
    <source>
        <dbReference type="ARBA" id="ARBA00022559"/>
    </source>
</evidence>
<sequence length="1390" mass="153033">MIRTKYFDGVEFAQAAQKPVSEMPPFDAERLRSNGIGARIITALLENPRPLLRFLRRRWPTIKLSRFALVLKNADVREILERQDVFETPFGPEMREMAGGADFVLGMQDGPDYRRLKSALLSAFPPAEVEKKVRPIAARHSREVMRHAMPGFDAVGELMKIVPVLICRDYYGMAIDDEKIFADWAIALSSLFFADFSGNATTRELAVVAAARMNQAIDCSIAEVRAGRIDPETPLARLVKLHDADPDALSENEIRSIMMGMITGFTPTNLLAAGNSLDVILSMDEAREAVAAAIAADDDTALAAAVMEAMRFKPINLGPLRYVARDTVIAKDTPREKRLRAGMTVWPSTLSAMFDEEDVVDPERFDPSRSLRGSLVFGHGIHWCVGAELAKVQIAEALKALFSKPGLRRAAGRAGRLTRRGAFPETLRVDFDLPPESRVVDNAFVTIAVPVSEDTSAKNLREMVDALGNPPEPAVREAFDRTGIIHFASLSVVGKADIASEARGESYHLVLEFSADGSENEAIDRVAAEAGAFLRPIFEAAGAATADADLAGVMRRHAVKVSPAPRHQPGLCFTGTPGHSVSRILAEDRLVHEAQAILAEEPADGPATPLERLRTVRDALAGKAGFEWAFQPAEQRLEGREGKVAGAVWALVRDPTLVTTLLLMIVAVALPLFLLAFGGWDGGFWRGVFAALAALVVGTIVLLAVLGVLGWFVYARFRRKERSDPVGGAHLAPDRFEQISRRENHMAHNHLAAVSVMKPGLLRRLTLRLGFFAILQFARHVFMPGRLADIGSIHYARWVLLPGTDKLLFFSNYGGSWGSYLEDFITKASKGLTAVWSNTEGFPRARNLFFDGATDGDRFKLWAREQQIPTLFWYSAYPELTTLAIRRNSSIRQAIASAETDTQAADWLDRFGSSPRPVRELEVRDIQSIVFGGMGKLEWAEMLAMSIPEKHDRKARAAWLDHLLENVSFGDAEPVDAALIVAFGPDGLRRLGLGGPAGDLATFPTAFRRGMANAEKARALGDTGDNASSNWDWGAEGSSADVFFICYAANESRLKADVEALIERSIAAGIELVSRLPLTIWKNGTDKPHEHFGYRDGISQPVIAGTPRARYPTNPQHRVAAGEFLFGYRDEYGHLPPSMTLAAGADPKDRLPGILDAERGSEDATRRDFGRNGSFLVVRQLVQHVDAFDAYCKKTAKALGTATMDGRPTEEWIGAKMLGRWKDGSSLVRNPVWRKDREADNSFLFARDDPQGHRCPFGAHIRRSNPRDSLGGDPEVQIALSKRHRILRIGRTYEKKLRGGKLEKGMLFMCLNADIERQFEFVQQSWVLNSGFEGLRNETDPLVGPGGTFTIPGPKGPRRLEGLSAFTTVKGGGYFFMPGRRALRYLRSRT</sequence>
<accession>A0A5B8KTV1</accession>
<comment type="similarity">
    <text evidence="3">Belongs to the cytochrome P450 family.</text>
</comment>
<dbReference type="NCBIfam" id="TIGR01413">
    <property type="entry name" value="Dyp_perox_fam"/>
    <property type="match status" value="1"/>
</dbReference>
<keyword evidence="8" id="KW-0472">Membrane</keyword>
<proteinExistence type="inferred from homology"/>
<comment type="cofactor">
    <cofactor evidence="2">
        <name>heme</name>
        <dbReference type="ChEBI" id="CHEBI:30413"/>
    </cofactor>
</comment>
<keyword evidence="4" id="KW-0575">Peroxidase</keyword>
<evidence type="ECO:0000256" key="7">
    <source>
        <dbReference type="ARBA" id="ARBA00023004"/>
    </source>
</evidence>
<dbReference type="InterPro" id="IPR036396">
    <property type="entry name" value="Cyt_P450_sf"/>
</dbReference>
<dbReference type="SUPFAM" id="SSF48264">
    <property type="entry name" value="Cytochrome P450"/>
    <property type="match status" value="1"/>
</dbReference>
<dbReference type="RefSeq" id="WP_146297572.1">
    <property type="nucleotide sequence ID" value="NZ_CP042301.2"/>
</dbReference>
<dbReference type="PROSITE" id="PS00086">
    <property type="entry name" value="CYTOCHROME_P450"/>
    <property type="match status" value="1"/>
</dbReference>
<evidence type="ECO:0000256" key="6">
    <source>
        <dbReference type="ARBA" id="ARBA00023002"/>
    </source>
</evidence>
<dbReference type="OrthoDB" id="236246at2"/>
<dbReference type="InterPro" id="IPR017972">
    <property type="entry name" value="Cyt_P450_CS"/>
</dbReference>
<evidence type="ECO:0000256" key="3">
    <source>
        <dbReference type="ARBA" id="ARBA00010617"/>
    </source>
</evidence>
<comment type="cofactor">
    <cofactor evidence="1">
        <name>heme b</name>
        <dbReference type="ChEBI" id="CHEBI:60344"/>
    </cofactor>
</comment>